<feature type="signal peptide" evidence="2">
    <location>
        <begin position="1"/>
        <end position="22"/>
    </location>
</feature>
<proteinExistence type="predicted"/>
<reference evidence="3 4" key="1">
    <citation type="submission" date="2022-02" db="EMBL/GenBank/DDBJ databases">
        <title>Comparative genomics of the first Antarctic Pseudomonas spp. capable of biotransforming 2,4,6-Trinitrotoluene.</title>
        <authorList>
            <person name="Cabrera M.A."/>
            <person name="Marquez S.L."/>
            <person name="Perez-Donoso J.M."/>
        </authorList>
    </citation>
    <scope>NUCLEOTIDE SEQUENCE [LARGE SCALE GENOMIC DNA]</scope>
    <source>
        <strain evidence="3 4">TNT19</strain>
    </source>
</reference>
<name>A0ABT0F215_9PSED</name>
<evidence type="ECO:0000313" key="3">
    <source>
        <dbReference type="EMBL" id="MCK1791619.1"/>
    </source>
</evidence>
<sequence>MPSHSYFFFMITLLFLQGPASATTIHRCEAPDGHPTFTTLSCAPGHSLSLQEVRAYLPGSVVPLAPEADPPATHRPQPQLTVIGQLEEKCGNVLSPRERREALINQRMVAGLSQQDVESALGKPDSISIRNSTTTWRYAAKRGRSAGVQFDERGCIPEKGKSRTAKSPL</sequence>
<dbReference type="RefSeq" id="WP_247291924.1">
    <property type="nucleotide sequence ID" value="NZ_JAKNRW010000011.1"/>
</dbReference>
<keyword evidence="4" id="KW-1185">Reference proteome</keyword>
<feature type="region of interest" description="Disordered" evidence="1">
    <location>
        <begin position="144"/>
        <end position="169"/>
    </location>
</feature>
<protein>
    <submittedName>
        <fullName evidence="3">Cell envelope protein SmpA</fullName>
    </submittedName>
</protein>
<keyword evidence="2" id="KW-0732">Signal</keyword>
<dbReference type="Proteomes" id="UP001299876">
    <property type="component" value="Unassembled WGS sequence"/>
</dbReference>
<comment type="caution">
    <text evidence="3">The sequence shown here is derived from an EMBL/GenBank/DDBJ whole genome shotgun (WGS) entry which is preliminary data.</text>
</comment>
<evidence type="ECO:0000256" key="2">
    <source>
        <dbReference type="SAM" id="SignalP"/>
    </source>
</evidence>
<organism evidence="3 4">
    <name type="scientific">Pseudomonas violetae</name>
    <dbReference type="NCBI Taxonomy" id="2915813"/>
    <lineage>
        <taxon>Bacteria</taxon>
        <taxon>Pseudomonadati</taxon>
        <taxon>Pseudomonadota</taxon>
        <taxon>Gammaproteobacteria</taxon>
        <taxon>Pseudomonadales</taxon>
        <taxon>Pseudomonadaceae</taxon>
        <taxon>Pseudomonas</taxon>
    </lineage>
</organism>
<evidence type="ECO:0000256" key="1">
    <source>
        <dbReference type="SAM" id="MobiDB-lite"/>
    </source>
</evidence>
<evidence type="ECO:0000313" key="4">
    <source>
        <dbReference type="Proteomes" id="UP001299876"/>
    </source>
</evidence>
<feature type="compositionally biased region" description="Basic and acidic residues" evidence="1">
    <location>
        <begin position="150"/>
        <end position="161"/>
    </location>
</feature>
<accession>A0ABT0F215</accession>
<keyword evidence="3" id="KW-0946">Virion</keyword>
<keyword evidence="3" id="KW-0261">Viral envelope protein</keyword>
<feature type="chain" id="PRO_5047528911" evidence="2">
    <location>
        <begin position="23"/>
        <end position="169"/>
    </location>
</feature>
<gene>
    <name evidence="3" type="ORF">L9059_15750</name>
</gene>
<dbReference type="EMBL" id="JAKNRW010000011">
    <property type="protein sequence ID" value="MCK1791619.1"/>
    <property type="molecule type" value="Genomic_DNA"/>
</dbReference>